<dbReference type="GO" id="GO:0005506">
    <property type="term" value="F:iron ion binding"/>
    <property type="evidence" value="ECO:0007669"/>
    <property type="project" value="UniProtKB-UniRule"/>
</dbReference>
<dbReference type="FunFam" id="2.40.40.20:FF:000005">
    <property type="entry name" value="Periplasmic nitrate reductase"/>
    <property type="match status" value="1"/>
</dbReference>
<dbReference type="Proteomes" id="UP000036902">
    <property type="component" value="Chromosome"/>
</dbReference>
<feature type="binding site" evidence="15">
    <location>
        <position position="57"/>
    </location>
    <ligand>
        <name>[4Fe-4S] cluster</name>
        <dbReference type="ChEBI" id="CHEBI:49883"/>
    </ligand>
</feature>
<feature type="binding site" evidence="15">
    <location>
        <position position="497"/>
    </location>
    <ligand>
        <name>Mo-bis(molybdopterin guanine dinucleotide)</name>
        <dbReference type="ChEBI" id="CHEBI:60539"/>
    </ligand>
</feature>
<dbReference type="EMBL" id="CP014646">
    <property type="protein sequence ID" value="AMO38129.1"/>
    <property type="molecule type" value="Genomic_DNA"/>
</dbReference>
<comment type="cofactor">
    <cofactor evidence="15">
        <name>[4Fe-4S] cluster</name>
        <dbReference type="ChEBI" id="CHEBI:49883"/>
    </cofactor>
    <text evidence="15">Binds 1 [4Fe-4S] cluster.</text>
</comment>
<dbReference type="SMART" id="SM00926">
    <property type="entry name" value="Molybdop_Fe4S4"/>
    <property type="match status" value="1"/>
</dbReference>
<feature type="binding site" evidence="15">
    <location>
        <position position="841"/>
    </location>
    <ligand>
        <name>Mo-bis(molybdopterin guanine dinucleotide)</name>
        <dbReference type="ChEBI" id="CHEBI:60539"/>
    </ligand>
</feature>
<dbReference type="Pfam" id="PF01568">
    <property type="entry name" value="Molydop_binding"/>
    <property type="match status" value="1"/>
</dbReference>
<evidence type="ECO:0000256" key="7">
    <source>
        <dbReference type="ARBA" id="ARBA00022764"/>
    </source>
</evidence>
<feature type="binding site" evidence="15">
    <location>
        <position position="85"/>
    </location>
    <ligand>
        <name>[4Fe-4S] cluster</name>
        <dbReference type="ChEBI" id="CHEBI:49883"/>
    </ligand>
</feature>
<comment type="subunit">
    <text evidence="15">Component of the periplasmic nitrate reductase NapAB complex composed of NapA and NapB.</text>
</comment>
<keyword evidence="8 15" id="KW-0249">Electron transport</keyword>
<comment type="subcellular location">
    <subcellularLocation>
        <location evidence="15">Periplasm</location>
    </subcellularLocation>
</comment>
<organism evidence="17 18">
    <name type="scientific">Thauera humireducens</name>
    <dbReference type="NCBI Taxonomy" id="1134435"/>
    <lineage>
        <taxon>Bacteria</taxon>
        <taxon>Pseudomonadati</taxon>
        <taxon>Pseudomonadota</taxon>
        <taxon>Betaproteobacteria</taxon>
        <taxon>Rhodocyclales</taxon>
        <taxon>Zoogloeaceae</taxon>
        <taxon>Thauera</taxon>
    </lineage>
</organism>
<dbReference type="GO" id="GO:0042128">
    <property type="term" value="P:nitrate assimilation"/>
    <property type="evidence" value="ECO:0007669"/>
    <property type="project" value="UniProtKB-UniRule"/>
</dbReference>
<dbReference type="GO" id="GO:0009325">
    <property type="term" value="C:nitrate reductase complex"/>
    <property type="evidence" value="ECO:0007669"/>
    <property type="project" value="TreeGrafter"/>
</dbReference>
<evidence type="ECO:0000256" key="12">
    <source>
        <dbReference type="ARBA" id="ARBA00023063"/>
    </source>
</evidence>
<feature type="binding site" evidence="15">
    <location>
        <position position="87"/>
    </location>
    <ligand>
        <name>Mo-bis(molybdopterin guanine dinucleotide)</name>
        <dbReference type="ChEBI" id="CHEBI:60539"/>
    </ligand>
</feature>
<feature type="binding site" evidence="15">
    <location>
        <position position="154"/>
    </location>
    <ligand>
        <name>Mo-bis(molybdopterin guanine dinucleotide)</name>
        <dbReference type="ChEBI" id="CHEBI:60539"/>
    </ligand>
</feature>
<reference evidence="18" key="1">
    <citation type="submission" date="2016-03" db="EMBL/GenBank/DDBJ databases">
        <authorList>
            <person name="Ma C."/>
            <person name="Zhou S."/>
            <person name="Yang G."/>
        </authorList>
    </citation>
    <scope>NUCLEOTIDE SEQUENCE [LARGE SCALE GENOMIC DNA]</scope>
    <source>
        <strain evidence="18">SgZ-1</strain>
    </source>
</reference>
<dbReference type="GO" id="GO:0016020">
    <property type="term" value="C:membrane"/>
    <property type="evidence" value="ECO:0007669"/>
    <property type="project" value="TreeGrafter"/>
</dbReference>
<feature type="binding site" evidence="15">
    <location>
        <position position="179"/>
    </location>
    <ligand>
        <name>Mo-bis(molybdopterin guanine dinucleotide)</name>
        <dbReference type="ChEBI" id="CHEBI:60539"/>
    </ligand>
</feature>
<accession>A0A127K846</accession>
<feature type="binding site" evidence="15">
    <location>
        <position position="824"/>
    </location>
    <ligand>
        <name>Mo-bis(molybdopterin guanine dinucleotide)</name>
        <dbReference type="ChEBI" id="CHEBI:60539"/>
    </ligand>
</feature>
<evidence type="ECO:0000256" key="4">
    <source>
        <dbReference type="ARBA" id="ARBA00022505"/>
    </source>
</evidence>
<feature type="binding site" evidence="15">
    <location>
        <position position="53"/>
    </location>
    <ligand>
        <name>[4Fe-4S] cluster</name>
        <dbReference type="ChEBI" id="CHEBI:49883"/>
    </ligand>
</feature>
<dbReference type="InterPro" id="IPR006657">
    <property type="entry name" value="MoPterin_dinucl-bd_dom"/>
</dbReference>
<dbReference type="GO" id="GO:0045333">
    <property type="term" value="P:cellular respiration"/>
    <property type="evidence" value="ECO:0007669"/>
    <property type="project" value="UniProtKB-ARBA"/>
</dbReference>
<dbReference type="GO" id="GO:0050140">
    <property type="term" value="F:nitrate reductase (cytochrome) activity"/>
    <property type="evidence" value="ECO:0007669"/>
    <property type="project" value="UniProtKB-EC"/>
</dbReference>
<dbReference type="RefSeq" id="WP_048707238.1">
    <property type="nucleotide sequence ID" value="NZ_CP014646.1"/>
</dbReference>
<dbReference type="KEGG" id="thu:AC731_014985"/>
<comment type="catalytic activity">
    <reaction evidence="13 15">
        <text>2 Fe(II)-[cytochrome] + nitrate + 2 H(+) = 2 Fe(III)-[cytochrome] + nitrite + H2O</text>
        <dbReference type="Rhea" id="RHEA:12909"/>
        <dbReference type="Rhea" id="RHEA-COMP:11777"/>
        <dbReference type="Rhea" id="RHEA-COMP:11778"/>
        <dbReference type="ChEBI" id="CHEBI:15377"/>
        <dbReference type="ChEBI" id="CHEBI:15378"/>
        <dbReference type="ChEBI" id="CHEBI:16301"/>
        <dbReference type="ChEBI" id="CHEBI:17632"/>
        <dbReference type="ChEBI" id="CHEBI:29033"/>
        <dbReference type="ChEBI" id="CHEBI:29034"/>
        <dbReference type="EC" id="1.9.6.1"/>
    </reaction>
</comment>
<dbReference type="InterPro" id="IPR041957">
    <property type="entry name" value="CT_Nitrate-R-NapA-like"/>
</dbReference>
<feature type="binding site" evidence="15">
    <location>
        <begin position="216"/>
        <end position="223"/>
    </location>
    <ligand>
        <name>Mo-bis(molybdopterin guanine dinucleotide)</name>
        <dbReference type="ChEBI" id="CHEBI:60539"/>
    </ligand>
</feature>
<dbReference type="HAMAP" id="MF_01630">
    <property type="entry name" value="Nitrate_reduct_NapA"/>
    <property type="match status" value="1"/>
</dbReference>
<proteinExistence type="inferred from homology"/>
<keyword evidence="6 15" id="KW-0732">Signal</keyword>
<feature type="binding site" evidence="15">
    <location>
        <position position="50"/>
    </location>
    <ligand>
        <name>[4Fe-4S] cluster</name>
        <dbReference type="ChEBI" id="CHEBI:49883"/>
    </ligand>
</feature>
<dbReference type="InterPro" id="IPR006963">
    <property type="entry name" value="Mopterin_OxRdtase_4Fe-4S_dom"/>
</dbReference>
<comment type="cofactor">
    <cofactor evidence="15">
        <name>Mo-bis(molybdopterin guanine dinucleotide)</name>
        <dbReference type="ChEBI" id="CHEBI:60539"/>
    </cofactor>
    <text evidence="15">Binds 1 molybdenum-bis(molybdopterin guanine dinucleotide) (Mo-bis-MGD) cofactor per subunit.</text>
</comment>
<dbReference type="GO" id="GO:0009055">
    <property type="term" value="F:electron transfer activity"/>
    <property type="evidence" value="ECO:0007669"/>
    <property type="project" value="UniProtKB-UniRule"/>
</dbReference>
<dbReference type="SUPFAM" id="SSF50692">
    <property type="entry name" value="ADC-like"/>
    <property type="match status" value="1"/>
</dbReference>
<keyword evidence="9 15" id="KW-0560">Oxidoreductase</keyword>
<comment type="PTM">
    <text evidence="15">Predicted to be exported by the Tat system. The position of the signal peptide cleavage has not been experimentally proven.</text>
</comment>
<evidence type="ECO:0000256" key="6">
    <source>
        <dbReference type="ARBA" id="ARBA00022729"/>
    </source>
</evidence>
<feature type="binding site" evidence="15">
    <location>
        <position position="816"/>
    </location>
    <ligand>
        <name>substrate</name>
    </ligand>
</feature>
<dbReference type="Gene3D" id="3.40.50.740">
    <property type="match status" value="1"/>
</dbReference>
<dbReference type="InterPro" id="IPR009010">
    <property type="entry name" value="Asp_de-COase-like_dom_sf"/>
</dbReference>
<evidence type="ECO:0000256" key="3">
    <source>
        <dbReference type="ARBA" id="ARBA00022485"/>
    </source>
</evidence>
<dbReference type="GO" id="GO:0042597">
    <property type="term" value="C:periplasmic space"/>
    <property type="evidence" value="ECO:0007669"/>
    <property type="project" value="UniProtKB-SubCell"/>
</dbReference>
<keyword evidence="7 15" id="KW-0574">Periplasm</keyword>
<keyword evidence="5 15" id="KW-0479">Metal-binding</keyword>
<feature type="binding site" evidence="15">
    <location>
        <position position="391"/>
    </location>
    <ligand>
        <name>Mo-bis(molybdopterin guanine dinucleotide)</name>
        <dbReference type="ChEBI" id="CHEBI:60539"/>
    </ligand>
</feature>
<dbReference type="CDD" id="cd02754">
    <property type="entry name" value="MopB_Nitrate-R-NapA-like"/>
    <property type="match status" value="1"/>
</dbReference>
<dbReference type="InterPro" id="IPR006656">
    <property type="entry name" value="Mopterin_OxRdtase"/>
</dbReference>
<dbReference type="NCBIfam" id="NF010055">
    <property type="entry name" value="PRK13532.1"/>
    <property type="match status" value="1"/>
</dbReference>
<feature type="domain" description="4Fe-4S Mo/W bis-MGD-type" evidence="16">
    <location>
        <begin position="43"/>
        <end position="99"/>
    </location>
</feature>
<dbReference type="Gene3D" id="3.30.200.210">
    <property type="match status" value="1"/>
</dbReference>
<feature type="binding site" evidence="15">
    <location>
        <position position="183"/>
    </location>
    <ligand>
        <name>Mo-bis(molybdopterin guanine dinucleotide)</name>
        <dbReference type="ChEBI" id="CHEBI:60539"/>
    </ligand>
</feature>
<dbReference type="InterPro" id="IPR006311">
    <property type="entry name" value="TAT_signal"/>
</dbReference>
<dbReference type="PROSITE" id="PS51669">
    <property type="entry name" value="4FE4S_MOW_BIS_MGD"/>
    <property type="match status" value="1"/>
</dbReference>
<comment type="function">
    <text evidence="14 15">Catalytic subunit of the periplasmic nitrate reductase complex NapAB. Receives electrons from NapB and catalyzes the reduction of nitrate to nitrite.</text>
</comment>
<comment type="caution">
    <text evidence="15">Lacks conserved residue(s) required for the propagation of feature annotation.</text>
</comment>
<dbReference type="Gene3D" id="2.40.40.20">
    <property type="match status" value="1"/>
</dbReference>
<evidence type="ECO:0000256" key="14">
    <source>
        <dbReference type="ARBA" id="ARBA00055000"/>
    </source>
</evidence>
<evidence type="ECO:0000256" key="13">
    <source>
        <dbReference type="ARBA" id="ARBA00052176"/>
    </source>
</evidence>
<dbReference type="PROSITE" id="PS00551">
    <property type="entry name" value="MOLYBDOPTERIN_PROK_1"/>
    <property type="match status" value="1"/>
</dbReference>
<protein>
    <recommendedName>
        <fullName evidence="15">Periplasmic nitrate reductase</fullName>
        <ecNumber evidence="15">1.9.6.1</ecNumber>
    </recommendedName>
</protein>
<evidence type="ECO:0000256" key="2">
    <source>
        <dbReference type="ARBA" id="ARBA00022448"/>
    </source>
</evidence>
<keyword evidence="18" id="KW-1185">Reference proteome</keyword>
<dbReference type="PROSITE" id="PS51318">
    <property type="entry name" value="TAT"/>
    <property type="match status" value="1"/>
</dbReference>
<evidence type="ECO:0000259" key="16">
    <source>
        <dbReference type="PROSITE" id="PS51669"/>
    </source>
</evidence>
<dbReference type="PANTHER" id="PTHR43105">
    <property type="entry name" value="RESPIRATORY NITRATE REDUCTASE"/>
    <property type="match status" value="1"/>
</dbReference>
<feature type="binding site" evidence="15">
    <location>
        <position position="546"/>
    </location>
    <ligand>
        <name>Mo-bis(molybdopterin guanine dinucleotide)</name>
        <dbReference type="ChEBI" id="CHEBI:60539"/>
    </ligand>
</feature>
<dbReference type="CDD" id="cd02791">
    <property type="entry name" value="MopB_CT_Nitrate-R-NapA-like"/>
    <property type="match status" value="1"/>
</dbReference>
<dbReference type="STRING" id="1134435.AC731_014985"/>
<dbReference type="GO" id="GO:0030151">
    <property type="term" value="F:molybdenum ion binding"/>
    <property type="evidence" value="ECO:0007669"/>
    <property type="project" value="InterPro"/>
</dbReference>
<name>A0A127K846_9RHOO</name>
<dbReference type="Gene3D" id="3.40.228.10">
    <property type="entry name" value="Dimethylsulfoxide Reductase, domain 2"/>
    <property type="match status" value="1"/>
</dbReference>
<evidence type="ECO:0000256" key="9">
    <source>
        <dbReference type="ARBA" id="ARBA00023002"/>
    </source>
</evidence>
<keyword evidence="11 15" id="KW-0411">Iron-sulfur</keyword>
<dbReference type="GO" id="GO:0006777">
    <property type="term" value="P:Mo-molybdopterin cofactor biosynthetic process"/>
    <property type="evidence" value="ECO:0007669"/>
    <property type="project" value="UniProtKB-UniRule"/>
</dbReference>
<dbReference type="Pfam" id="PF00384">
    <property type="entry name" value="Molybdopterin"/>
    <property type="match status" value="1"/>
</dbReference>
<feature type="binding site" evidence="15">
    <location>
        <begin position="740"/>
        <end position="749"/>
    </location>
    <ligand>
        <name>Mo-bis(molybdopterin guanine dinucleotide)</name>
        <dbReference type="ChEBI" id="CHEBI:60539"/>
    </ligand>
</feature>
<dbReference type="InterPro" id="IPR050123">
    <property type="entry name" value="Prok_molybdopt-oxidoreductase"/>
</dbReference>
<gene>
    <name evidence="15" type="primary">napA</name>
    <name evidence="17" type="ORF">AC731_014985</name>
</gene>
<evidence type="ECO:0000313" key="17">
    <source>
        <dbReference type="EMBL" id="AMO38129.1"/>
    </source>
</evidence>
<keyword evidence="10 15" id="KW-0408">Iron</keyword>
<dbReference type="GO" id="GO:0043546">
    <property type="term" value="F:molybdopterin cofactor binding"/>
    <property type="evidence" value="ECO:0007669"/>
    <property type="project" value="InterPro"/>
</dbReference>
<dbReference type="SUPFAM" id="SSF53706">
    <property type="entry name" value="Formate dehydrogenase/DMSO reductase, domains 1-3"/>
    <property type="match status" value="1"/>
</dbReference>
<feature type="binding site" evidence="15">
    <location>
        <begin position="523"/>
        <end position="524"/>
    </location>
    <ligand>
        <name>Mo-bis(molybdopterin guanine dinucleotide)</name>
        <dbReference type="ChEBI" id="CHEBI:60539"/>
    </ligand>
</feature>
<evidence type="ECO:0000256" key="1">
    <source>
        <dbReference type="ARBA" id="ARBA00008747"/>
    </source>
</evidence>
<evidence type="ECO:0000256" key="10">
    <source>
        <dbReference type="ARBA" id="ARBA00023004"/>
    </source>
</evidence>
<feature type="binding site" evidence="15">
    <location>
        <begin position="247"/>
        <end position="251"/>
    </location>
    <ligand>
        <name>Mo-bis(molybdopterin guanine dinucleotide)</name>
        <dbReference type="ChEBI" id="CHEBI:60539"/>
    </ligand>
</feature>
<evidence type="ECO:0000256" key="5">
    <source>
        <dbReference type="ARBA" id="ARBA00022723"/>
    </source>
</evidence>
<feature type="binding site" evidence="15">
    <location>
        <position position="387"/>
    </location>
    <ligand>
        <name>Mo-bis(molybdopterin guanine dinucleotide)</name>
        <dbReference type="ChEBI" id="CHEBI:60539"/>
    </ligand>
</feature>
<dbReference type="NCBIfam" id="TIGR01706">
    <property type="entry name" value="NAPA"/>
    <property type="match status" value="1"/>
</dbReference>
<evidence type="ECO:0000313" key="18">
    <source>
        <dbReference type="Proteomes" id="UP000036902"/>
    </source>
</evidence>
<feature type="binding site" evidence="15">
    <location>
        <position position="573"/>
    </location>
    <ligand>
        <name>Mo-bis(molybdopterin guanine dinucleotide)</name>
        <dbReference type="ChEBI" id="CHEBI:60539"/>
    </ligand>
</feature>
<dbReference type="PANTHER" id="PTHR43105:SF11">
    <property type="entry name" value="PERIPLASMIC NITRATE REDUCTASE"/>
    <property type="match status" value="1"/>
</dbReference>
<dbReference type="GO" id="GO:0051539">
    <property type="term" value="F:4 iron, 4 sulfur cluster binding"/>
    <property type="evidence" value="ECO:0007669"/>
    <property type="project" value="UniProtKB-KW"/>
</dbReference>
<keyword evidence="3 15" id="KW-0004">4Fe-4S</keyword>
<keyword evidence="4 15" id="KW-0500">Molybdenum</keyword>
<comment type="similarity">
    <text evidence="1 15">Belongs to the prokaryotic molybdopterin-containing oxidoreductase family. NasA/NapA/NarB subfamily.</text>
</comment>
<keyword evidence="12 15" id="KW-0534">Nitrate assimilation</keyword>
<evidence type="ECO:0000256" key="8">
    <source>
        <dbReference type="ARBA" id="ARBA00022982"/>
    </source>
</evidence>
<dbReference type="Pfam" id="PF04879">
    <property type="entry name" value="Molybdop_Fe4S4"/>
    <property type="match status" value="1"/>
</dbReference>
<evidence type="ECO:0000256" key="11">
    <source>
        <dbReference type="ARBA" id="ARBA00023014"/>
    </source>
</evidence>
<sequence length="850" mass="95316">MSMNRREFIKNNAVAAAAATAGIGIPVVTQAQGNGAASAGTKVRWDKAACRFCGTGCSVLVGVQNGRIVATQGDPDSPVNRGLNCIKGYFLSKIMYGEDRLTKPLLRMKNGKYDKNGEFTPISWDQAFDIMEEKWKKAFKEHGPDSIAMFGSGQWTIWEGYAASKLYKAGFRTNNIDPNARHCMASAVAGFMRTFGIDEPMGCYDDIENADTFVLWGSNMAEMHPILWSRITDRRLSKEGCQVHVLSTFEHRSYELADNPMIFVPNTDLAILNYICNYIIQTKRVNTDFVNRNVKFKMGETDIGFGLRPNHVLEAKATSNGYPGADGKPKGDTGAAKDISFDEFAKFVSEYTVEKVSKLSGVPEDRLTKMAEQYADPSRKVVSFWTMGFNQHTRGTWVNNMIYNVHLLVGKISEPGNSPFSLTGQPSACGTAREVGTFAHRLPADMVVTNPMHRALTEQIWQLPEGTIPAKIGLHAVAQSRALKDGKVKCYWTTTTNNMQAGPNVNDEIYPGWRNPEAFVVVSDVYPTVSALSADLILPSAMWAEKEGAFGNAERRTQFWRQQVAAPGEAKSDLWQYIQFAKRFKVEDVWPAELIAKKPEYKGKTLYDVLYANGQVNKYPLADVETANAHAWKGYMNDESKELGYYLQKGLFEEYAAFGRDHGHDLANFDVYHKARGLRWPVVDNKETLWRFREGYDPYVKAGEGVKFYGHKDNKAVVFALPYQDPPEMPDAEFDMWLCTGRVLEHWHTGSMTRRVPELHRSVPEAQVFMHPDDAQKRGLQRGMAVKVSSRRGEIVARLETRGRNKPPVGLIFVPFFDEGRLVNKLTLDATCPISKETDYKKCAVKVVKA</sequence>
<dbReference type="AlphaFoldDB" id="A0A127K846"/>
<evidence type="ECO:0000256" key="15">
    <source>
        <dbReference type="HAMAP-Rule" id="MF_01630"/>
    </source>
</evidence>
<dbReference type="EC" id="1.9.6.1" evidence="15"/>
<keyword evidence="2 15" id="KW-0813">Transport</keyword>
<dbReference type="InterPro" id="IPR027467">
    <property type="entry name" value="MopterinOxRdtase_cofactor_BS"/>
</dbReference>
<dbReference type="InterPro" id="IPR010051">
    <property type="entry name" value="Periplasm_NO3_reductase_lsu"/>
</dbReference>